<evidence type="ECO:0000259" key="2">
    <source>
        <dbReference type="Pfam" id="PF01243"/>
    </source>
</evidence>
<accession>A0ABN2QFK3</accession>
<keyword evidence="1" id="KW-0560">Oxidoreductase</keyword>
<dbReference type="InterPro" id="IPR012349">
    <property type="entry name" value="Split_barrel_FMN-bd"/>
</dbReference>
<name>A0ABN2QFK3_9PSEU</name>
<reference evidence="3 4" key="1">
    <citation type="journal article" date="2019" name="Int. J. Syst. Evol. Microbiol.">
        <title>The Global Catalogue of Microorganisms (GCM) 10K type strain sequencing project: providing services to taxonomists for standard genome sequencing and annotation.</title>
        <authorList>
            <consortium name="The Broad Institute Genomics Platform"/>
            <consortium name="The Broad Institute Genome Sequencing Center for Infectious Disease"/>
            <person name="Wu L."/>
            <person name="Ma J."/>
        </authorList>
    </citation>
    <scope>NUCLEOTIDE SEQUENCE [LARGE SCALE GENOMIC DNA]</scope>
    <source>
        <strain evidence="3 4">JCM 14545</strain>
    </source>
</reference>
<dbReference type="InterPro" id="IPR011576">
    <property type="entry name" value="Pyridox_Oxase_N"/>
</dbReference>
<dbReference type="Gene3D" id="2.30.110.10">
    <property type="entry name" value="Electron Transport, Fmn-binding Protein, Chain A"/>
    <property type="match status" value="1"/>
</dbReference>
<dbReference type="Pfam" id="PF01243">
    <property type="entry name" value="PNPOx_N"/>
    <property type="match status" value="1"/>
</dbReference>
<sequence length="136" mass="14521">MSGIELSRDVTDRLAKETVGWLVTVNSKGQPQASPVWFLWHGGLLWVQSQPDVGKTRNIGAGPKVAFHLDSDGHGGAIVSIDGTAELGGTPADGYREAYAAKYEHLITGALKTTVEGFFGDYSVPIAVTPARVRAW</sequence>
<evidence type="ECO:0000313" key="4">
    <source>
        <dbReference type="Proteomes" id="UP001501116"/>
    </source>
</evidence>
<evidence type="ECO:0000313" key="3">
    <source>
        <dbReference type="EMBL" id="GAA1951278.1"/>
    </source>
</evidence>
<dbReference type="PANTHER" id="PTHR35176">
    <property type="entry name" value="HEME OXYGENASE HI_0854-RELATED"/>
    <property type="match status" value="1"/>
</dbReference>
<dbReference type="RefSeq" id="WP_344415970.1">
    <property type="nucleotide sequence ID" value="NZ_BAAANN010000006.1"/>
</dbReference>
<organism evidence="3 4">
    <name type="scientific">Amycolatopsis minnesotensis</name>
    <dbReference type="NCBI Taxonomy" id="337894"/>
    <lineage>
        <taxon>Bacteria</taxon>
        <taxon>Bacillati</taxon>
        <taxon>Actinomycetota</taxon>
        <taxon>Actinomycetes</taxon>
        <taxon>Pseudonocardiales</taxon>
        <taxon>Pseudonocardiaceae</taxon>
        <taxon>Amycolatopsis</taxon>
    </lineage>
</organism>
<proteinExistence type="predicted"/>
<gene>
    <name evidence="3" type="ORF">GCM10009754_20130</name>
</gene>
<keyword evidence="4" id="KW-1185">Reference proteome</keyword>
<comment type="caution">
    <text evidence="3">The sequence shown here is derived from an EMBL/GenBank/DDBJ whole genome shotgun (WGS) entry which is preliminary data.</text>
</comment>
<evidence type="ECO:0000256" key="1">
    <source>
        <dbReference type="ARBA" id="ARBA00023002"/>
    </source>
</evidence>
<dbReference type="InterPro" id="IPR052019">
    <property type="entry name" value="F420H2_bilvrd_red/Heme_oxyg"/>
</dbReference>
<dbReference type="EMBL" id="BAAANN010000006">
    <property type="protein sequence ID" value="GAA1951278.1"/>
    <property type="molecule type" value="Genomic_DNA"/>
</dbReference>
<protein>
    <recommendedName>
        <fullName evidence="2">Pyridoxamine 5'-phosphate oxidase N-terminal domain-containing protein</fullName>
    </recommendedName>
</protein>
<dbReference type="SUPFAM" id="SSF50475">
    <property type="entry name" value="FMN-binding split barrel"/>
    <property type="match status" value="1"/>
</dbReference>
<dbReference type="PANTHER" id="PTHR35176:SF4">
    <property type="entry name" value="PYRIDOXAMINE 5'-PHOSPHATE OXIDASE-RELATED FMN-BINDING"/>
    <property type="match status" value="1"/>
</dbReference>
<dbReference type="Proteomes" id="UP001501116">
    <property type="component" value="Unassembled WGS sequence"/>
</dbReference>
<feature type="domain" description="Pyridoxamine 5'-phosphate oxidase N-terminal" evidence="2">
    <location>
        <begin position="10"/>
        <end position="103"/>
    </location>
</feature>